<gene>
    <name evidence="4" type="ORF">AC625_18250</name>
</gene>
<dbReference type="SUPFAM" id="SSF46785">
    <property type="entry name" value="Winged helix' DNA-binding domain"/>
    <property type="match status" value="1"/>
</dbReference>
<dbReference type="OrthoDB" id="1790451at2"/>
<dbReference type="CDD" id="cd04596">
    <property type="entry name" value="CBS_pair_DRTGG_assoc"/>
    <property type="match status" value="1"/>
</dbReference>
<dbReference type="Gene3D" id="1.10.10.10">
    <property type="entry name" value="Winged helix-like DNA-binding domain superfamily/Winged helix DNA-binding domain"/>
    <property type="match status" value="1"/>
</dbReference>
<dbReference type="Proteomes" id="UP000037146">
    <property type="component" value="Unassembled WGS sequence"/>
</dbReference>
<dbReference type="InterPro" id="IPR006683">
    <property type="entry name" value="Thioestr_dom"/>
</dbReference>
<keyword evidence="1 2" id="KW-0129">CBS domain</keyword>
<dbReference type="PROSITE" id="PS51371">
    <property type="entry name" value="CBS"/>
    <property type="match status" value="2"/>
</dbReference>
<reference evidence="5" key="1">
    <citation type="submission" date="2015-07" db="EMBL/GenBank/DDBJ databases">
        <title>Genome sequencing project for genomic taxonomy and phylogenomics of Bacillus-like bacteria.</title>
        <authorList>
            <person name="Liu B."/>
            <person name="Wang J."/>
            <person name="Zhu Y."/>
            <person name="Liu G."/>
            <person name="Chen Q."/>
            <person name="Chen Z."/>
            <person name="Lan J."/>
            <person name="Che J."/>
            <person name="Ge C."/>
            <person name="Shi H."/>
            <person name="Pan Z."/>
            <person name="Liu X."/>
        </authorList>
    </citation>
    <scope>NUCLEOTIDE SEQUENCE [LARGE SCALE GENOMIC DNA]</scope>
    <source>
        <strain evidence="5">FJAT-27997</strain>
    </source>
</reference>
<dbReference type="PANTHER" id="PTHR43080:SF2">
    <property type="entry name" value="CBS DOMAIN-CONTAINING PROTEIN"/>
    <property type="match status" value="1"/>
</dbReference>
<dbReference type="Pfam" id="PF03061">
    <property type="entry name" value="4HBT"/>
    <property type="match status" value="1"/>
</dbReference>
<dbReference type="SUPFAM" id="SSF54631">
    <property type="entry name" value="CBS-domain pair"/>
    <property type="match status" value="1"/>
</dbReference>
<sequence length="439" mass="48856">MATKHEQILKHIDGLPVGKKISVRQIAKALSVSEGTAYRAIKEAENQGYVSSIERVGTIRIERKKKENIEKLTFAEVVNIVDGQVLGGREGLHKTLNKFVIGAMKLEAMMRYTGPGDLLIVGNRTQAHDQALRAGAAVLITGGFDAEDDTKKLADQLQRPIISTSYDTFTVATMINRAIYDQLIKKEILLVEDILMPVHETTFLKIGDKISDWLKLNRDTRHSRFPVVDTNMKVQGMITSKDVLAQEEEVSIDKVMTKNPMTVGMKTSVASSAHMMVWEGIEQLPVVNDYHVLQGIVTRQDVLKALQMSQRQPQVGETIDDTITSQLVMNGSGGKGEETYQYEVTPQMTNYLGTISAGVFTTLVTDSANRALRSYKRGDLVVENMTIYFIKPVQMDSVLDIHPRVLEVGRKFGKVDVEVFNEGKLVGKAIMTCQLLDRS</sequence>
<dbReference type="Gene3D" id="3.40.1390.20">
    <property type="entry name" value="HprK N-terminal domain-like"/>
    <property type="match status" value="1"/>
</dbReference>
<dbReference type="RefSeq" id="WP_049682593.1">
    <property type="nucleotide sequence ID" value="NZ_LFZW01000001.1"/>
</dbReference>
<feature type="domain" description="CBS" evidence="3">
    <location>
        <begin position="195"/>
        <end position="254"/>
    </location>
</feature>
<dbReference type="STRING" id="1679170.AC625_18250"/>
<dbReference type="InterPro" id="IPR028979">
    <property type="entry name" value="Ser_kin/Pase_Hpr-like_N_sf"/>
</dbReference>
<feature type="domain" description="CBS" evidence="3">
    <location>
        <begin position="256"/>
        <end position="314"/>
    </location>
</feature>
<evidence type="ECO:0000313" key="5">
    <source>
        <dbReference type="Proteomes" id="UP000037146"/>
    </source>
</evidence>
<keyword evidence="5" id="KW-1185">Reference proteome</keyword>
<dbReference type="AlphaFoldDB" id="A0A0K9GX87"/>
<protein>
    <recommendedName>
        <fullName evidence="3">CBS domain-containing protein</fullName>
    </recommendedName>
</protein>
<comment type="caution">
    <text evidence="4">The sequence shown here is derived from an EMBL/GenBank/DDBJ whole genome shotgun (WGS) entry which is preliminary data.</text>
</comment>
<dbReference type="InterPro" id="IPR010766">
    <property type="entry name" value="DRTGG"/>
</dbReference>
<accession>A0A0K9GX87</accession>
<dbReference type="InterPro" id="IPR029069">
    <property type="entry name" value="HotDog_dom_sf"/>
</dbReference>
<proteinExistence type="predicted"/>
<dbReference type="SUPFAM" id="SSF54637">
    <property type="entry name" value="Thioesterase/thiol ester dehydrase-isomerase"/>
    <property type="match status" value="1"/>
</dbReference>
<dbReference type="InterPro" id="IPR036390">
    <property type="entry name" value="WH_DNA-bd_sf"/>
</dbReference>
<dbReference type="InterPro" id="IPR000644">
    <property type="entry name" value="CBS_dom"/>
</dbReference>
<dbReference type="Pfam" id="PF07085">
    <property type="entry name" value="DRTGG"/>
    <property type="match status" value="1"/>
</dbReference>
<dbReference type="CDD" id="cd03440">
    <property type="entry name" value="hot_dog"/>
    <property type="match status" value="1"/>
</dbReference>
<dbReference type="SMART" id="SM00116">
    <property type="entry name" value="CBS"/>
    <property type="match status" value="2"/>
</dbReference>
<evidence type="ECO:0000256" key="1">
    <source>
        <dbReference type="ARBA" id="ARBA00023122"/>
    </source>
</evidence>
<dbReference type="InterPro" id="IPR046342">
    <property type="entry name" value="CBS_dom_sf"/>
</dbReference>
<dbReference type="Pfam" id="PF00571">
    <property type="entry name" value="CBS"/>
    <property type="match status" value="2"/>
</dbReference>
<dbReference type="PANTHER" id="PTHR43080">
    <property type="entry name" value="CBS DOMAIN-CONTAINING PROTEIN CBSX3, MITOCHONDRIAL"/>
    <property type="match status" value="1"/>
</dbReference>
<dbReference type="InterPro" id="IPR036388">
    <property type="entry name" value="WH-like_DNA-bd_sf"/>
</dbReference>
<dbReference type="SUPFAM" id="SSF75138">
    <property type="entry name" value="HprK N-terminal domain-like"/>
    <property type="match status" value="1"/>
</dbReference>
<evidence type="ECO:0000259" key="3">
    <source>
        <dbReference type="PROSITE" id="PS51371"/>
    </source>
</evidence>
<dbReference type="InterPro" id="IPR051257">
    <property type="entry name" value="Diverse_CBS-Domain"/>
</dbReference>
<organism evidence="4 5">
    <name type="scientific">Peribacillus loiseleuriae</name>
    <dbReference type="NCBI Taxonomy" id="1679170"/>
    <lineage>
        <taxon>Bacteria</taxon>
        <taxon>Bacillati</taxon>
        <taxon>Bacillota</taxon>
        <taxon>Bacilli</taxon>
        <taxon>Bacillales</taxon>
        <taxon>Bacillaceae</taxon>
        <taxon>Peribacillus</taxon>
    </lineage>
</organism>
<dbReference type="EMBL" id="LFZW01000001">
    <property type="protein sequence ID" value="KMY51245.1"/>
    <property type="molecule type" value="Genomic_DNA"/>
</dbReference>
<evidence type="ECO:0000256" key="2">
    <source>
        <dbReference type="PROSITE-ProRule" id="PRU00703"/>
    </source>
</evidence>
<name>A0A0K9GX87_9BACI</name>
<dbReference type="Gene3D" id="3.10.580.10">
    <property type="entry name" value="CBS-domain"/>
    <property type="match status" value="2"/>
</dbReference>
<evidence type="ECO:0000313" key="4">
    <source>
        <dbReference type="EMBL" id="KMY51245.1"/>
    </source>
</evidence>
<dbReference type="Gene3D" id="3.10.129.10">
    <property type="entry name" value="Hotdog Thioesterase"/>
    <property type="match status" value="1"/>
</dbReference>
<dbReference type="PATRIC" id="fig|1679170.3.peg.4142"/>